<protein>
    <recommendedName>
        <fullName evidence="2">MADF domain-containing protein</fullName>
    </recommendedName>
</protein>
<sequence>MSELQNVSCLGGGVQFWKDFIKIYEESPALWDPRSMAYKKPYLKREAYTKLRDKLREIDQNVQIDYVKRRINGLRSCYRRELRRIQDSKRKGDNLYRPTLFYFKEMNFLDDVLDIDIERDEREGKIERRGRKPNSSNKLTKKRAPPDSTQSSSTDEDSEKSLAATTSKPPTATQTQQQQQAVPTASTQQNNVLPLQSTSAAAGVANTQALTAGLSIEAQTLGASWVALYHRLERDQQLYANKAIMEVLYQGALGRLHADSYKSLERDMSHNFLDDHRIMDAINEELATDFITKADVEGFY</sequence>
<dbReference type="PANTHER" id="PTHR21505">
    <property type="entry name" value="MADF DOMAIN-CONTAINING PROTEIN-RELATED"/>
    <property type="match status" value="1"/>
</dbReference>
<evidence type="ECO:0000313" key="3">
    <source>
        <dbReference type="EMBL" id="JAC56065.1"/>
    </source>
</evidence>
<dbReference type="OrthoDB" id="6617753at2759"/>
<evidence type="ECO:0000256" key="1">
    <source>
        <dbReference type="SAM" id="MobiDB-lite"/>
    </source>
</evidence>
<dbReference type="KEGG" id="bdr:105227826"/>
<dbReference type="GeneID" id="105227826"/>
<dbReference type="PANTHER" id="PTHR21505:SF8">
    <property type="entry name" value="DPT-YFP REPRESSOR BY OVEREXPRESSION, ISOFORM D-RELATED"/>
    <property type="match status" value="1"/>
</dbReference>
<evidence type="ECO:0000259" key="2">
    <source>
        <dbReference type="PROSITE" id="PS51029"/>
    </source>
</evidence>
<feature type="compositionally biased region" description="Low complexity" evidence="1">
    <location>
        <begin position="161"/>
        <end position="188"/>
    </location>
</feature>
<dbReference type="PROSITE" id="PS51029">
    <property type="entry name" value="MADF"/>
    <property type="match status" value="1"/>
</dbReference>
<accession>A0A034WPE7</accession>
<reference evidence="3" key="1">
    <citation type="journal article" date="2014" name="BMC Genomics">
        <title>Characterizing the developmental transcriptome of the oriental fruit fly, Bactrocera dorsalis (Diptera: Tephritidae) through comparative genomic analysis with Drosophila melanogaster utilizing modENCODE datasets.</title>
        <authorList>
            <person name="Geib S.M."/>
            <person name="Calla B."/>
            <person name="Hall B."/>
            <person name="Hou S."/>
            <person name="Manoukis N.C."/>
        </authorList>
    </citation>
    <scope>NUCLEOTIDE SEQUENCE</scope>
    <source>
        <strain evidence="3">Punador</strain>
    </source>
</reference>
<organism evidence="3">
    <name type="scientific">Bactrocera dorsalis</name>
    <name type="common">Oriental fruit fly</name>
    <name type="synonym">Dacus dorsalis</name>
    <dbReference type="NCBI Taxonomy" id="27457"/>
    <lineage>
        <taxon>Eukaryota</taxon>
        <taxon>Metazoa</taxon>
        <taxon>Ecdysozoa</taxon>
        <taxon>Arthropoda</taxon>
        <taxon>Hexapoda</taxon>
        <taxon>Insecta</taxon>
        <taxon>Pterygota</taxon>
        <taxon>Neoptera</taxon>
        <taxon>Endopterygota</taxon>
        <taxon>Diptera</taxon>
        <taxon>Brachycera</taxon>
        <taxon>Muscomorpha</taxon>
        <taxon>Tephritoidea</taxon>
        <taxon>Tephritidae</taxon>
        <taxon>Bactrocera</taxon>
        <taxon>Bactrocera</taxon>
    </lineage>
</organism>
<dbReference type="AlphaFoldDB" id="A0A034WPE7"/>
<proteinExistence type="predicted"/>
<feature type="region of interest" description="Disordered" evidence="1">
    <location>
        <begin position="123"/>
        <end position="188"/>
    </location>
</feature>
<feature type="domain" description="MADF" evidence="2">
    <location>
        <begin position="19"/>
        <end position="114"/>
    </location>
</feature>
<dbReference type="EMBL" id="GAKP01002887">
    <property type="protein sequence ID" value="JAC56065.1"/>
    <property type="molecule type" value="Transcribed_RNA"/>
</dbReference>
<dbReference type="Pfam" id="PF10545">
    <property type="entry name" value="MADF_DNA_bdg"/>
    <property type="match status" value="1"/>
</dbReference>
<dbReference type="InterPro" id="IPR006578">
    <property type="entry name" value="MADF-dom"/>
</dbReference>
<dbReference type="SMART" id="SM00595">
    <property type="entry name" value="MADF"/>
    <property type="match status" value="1"/>
</dbReference>
<dbReference type="RefSeq" id="XP_011205659.2">
    <property type="nucleotide sequence ID" value="XM_011207357.4"/>
</dbReference>
<name>A0A034WPE7_BACDO</name>